<comment type="caution">
    <text evidence="2">The sequence shown here is derived from an EMBL/GenBank/DDBJ whole genome shotgun (WGS) entry which is preliminary data.</text>
</comment>
<protein>
    <recommendedName>
        <fullName evidence="4">Mitochondrial RNA binding complex 1 subunit</fullName>
    </recommendedName>
</protein>
<dbReference type="OrthoDB" id="252268at2759"/>
<sequence>MRPFSLFSRRGLCSGGLAAPAVAVAVVASPSTAIGYSACAMRWQSSRPYSRSSGGGRGSGSNSGPPAGSRGSGGFGSPRTPNGPVPRSFRNNTGDGELTAETRAALRDDSIVMAEVVKHIPPNGAISIKSLFSAIDENIQEALSERHSGLRGFLEQRKQFFVLHTSPEDGVLYVTCNPIIIQQYATRDAQRKTMRRMMGLDDDGRRQQQQHRPGGSYGGNRGRGGRGDRRYHDSPSSSRPPQQRQQQRSEGGSSSYGGRDGRRGFGGSSGGRGSGDGASRRGGPMGSHSQSFGTR</sequence>
<feature type="compositionally biased region" description="Low complexity" evidence="1">
    <location>
        <begin position="234"/>
        <end position="257"/>
    </location>
</feature>
<dbReference type="GeneID" id="94172489"/>
<organism evidence="2 3">
    <name type="scientific">Leishmania enriettii</name>
    <dbReference type="NCBI Taxonomy" id="5663"/>
    <lineage>
        <taxon>Eukaryota</taxon>
        <taxon>Discoba</taxon>
        <taxon>Euglenozoa</taxon>
        <taxon>Kinetoplastea</taxon>
        <taxon>Metakinetoplastina</taxon>
        <taxon>Trypanosomatida</taxon>
        <taxon>Trypanosomatidae</taxon>
        <taxon>Leishmaniinae</taxon>
        <taxon>Leishmania</taxon>
    </lineage>
</organism>
<dbReference type="EMBL" id="JAFHKP010000025">
    <property type="protein sequence ID" value="KAG5477581.1"/>
    <property type="molecule type" value="Genomic_DNA"/>
</dbReference>
<keyword evidence="3" id="KW-1185">Reference proteome</keyword>
<dbReference type="AlphaFoldDB" id="A0A836HGS6"/>
<dbReference type="Proteomes" id="UP000674179">
    <property type="component" value="Chromosome 25"/>
</dbReference>
<reference evidence="2 3" key="1">
    <citation type="submission" date="2021-02" db="EMBL/GenBank/DDBJ databases">
        <title>Leishmania (Mundinia) enrietti genome sequencing and assembly.</title>
        <authorList>
            <person name="Almutairi H."/>
            <person name="Gatherer D."/>
        </authorList>
    </citation>
    <scope>NUCLEOTIDE SEQUENCE [LARGE SCALE GENOMIC DNA]</scope>
    <source>
        <strain evidence="2">CUR178</strain>
    </source>
</reference>
<proteinExistence type="predicted"/>
<gene>
    <name evidence="2" type="ORF">CUR178_05286</name>
</gene>
<feature type="region of interest" description="Disordered" evidence="1">
    <location>
        <begin position="47"/>
        <end position="97"/>
    </location>
</feature>
<evidence type="ECO:0008006" key="4">
    <source>
        <dbReference type="Google" id="ProtNLM"/>
    </source>
</evidence>
<feature type="compositionally biased region" description="Gly residues" evidence="1">
    <location>
        <begin position="264"/>
        <end position="276"/>
    </location>
</feature>
<accession>A0A836HGS6</accession>
<evidence type="ECO:0000256" key="1">
    <source>
        <dbReference type="SAM" id="MobiDB-lite"/>
    </source>
</evidence>
<evidence type="ECO:0000313" key="3">
    <source>
        <dbReference type="Proteomes" id="UP000674179"/>
    </source>
</evidence>
<evidence type="ECO:0000313" key="2">
    <source>
        <dbReference type="EMBL" id="KAG5477581.1"/>
    </source>
</evidence>
<dbReference type="RefSeq" id="XP_067692521.1">
    <property type="nucleotide sequence ID" value="XM_067836979.1"/>
</dbReference>
<dbReference type="KEGG" id="lenr:94172489"/>
<name>A0A836HGS6_LEIEN</name>
<feature type="region of interest" description="Disordered" evidence="1">
    <location>
        <begin position="200"/>
        <end position="295"/>
    </location>
</feature>